<dbReference type="Proteomes" id="UP000183994">
    <property type="component" value="Unassembled WGS sequence"/>
</dbReference>
<gene>
    <name evidence="5" type="ORF">SAMN02745216_03781</name>
</gene>
<dbReference type="InterPro" id="IPR056798">
    <property type="entry name" value="ADH_Fe_C"/>
</dbReference>
<keyword evidence="6" id="KW-1185">Reference proteome</keyword>
<keyword evidence="2" id="KW-0560">Oxidoreductase</keyword>
<proteinExistence type="inferred from homology"/>
<dbReference type="Pfam" id="PF25137">
    <property type="entry name" value="ADH_Fe_C"/>
    <property type="match status" value="1"/>
</dbReference>
<dbReference type="GO" id="GO:0005829">
    <property type="term" value="C:cytosol"/>
    <property type="evidence" value="ECO:0007669"/>
    <property type="project" value="TreeGrafter"/>
</dbReference>
<dbReference type="InterPro" id="IPR044731">
    <property type="entry name" value="BDH-like"/>
</dbReference>
<dbReference type="GO" id="GO:1990002">
    <property type="term" value="F:methylglyoxal reductase (NADPH) (acetol producing) activity"/>
    <property type="evidence" value="ECO:0007669"/>
    <property type="project" value="TreeGrafter"/>
</dbReference>
<dbReference type="SUPFAM" id="SSF56796">
    <property type="entry name" value="Dehydroquinate synthase-like"/>
    <property type="match status" value="1"/>
</dbReference>
<name>A0A1M6U0X4_9BACT</name>
<evidence type="ECO:0000313" key="5">
    <source>
        <dbReference type="EMBL" id="SHK62784.1"/>
    </source>
</evidence>
<dbReference type="InterPro" id="IPR001670">
    <property type="entry name" value="ADH_Fe/GldA"/>
</dbReference>
<dbReference type="PANTHER" id="PTHR43633">
    <property type="entry name" value="ALCOHOL DEHYDROGENASE YQHD"/>
    <property type="match status" value="1"/>
</dbReference>
<evidence type="ECO:0000259" key="3">
    <source>
        <dbReference type="Pfam" id="PF00465"/>
    </source>
</evidence>
<evidence type="ECO:0000256" key="1">
    <source>
        <dbReference type="ARBA" id="ARBA00007358"/>
    </source>
</evidence>
<dbReference type="GO" id="GO:0008106">
    <property type="term" value="F:alcohol dehydrogenase (NADP+) activity"/>
    <property type="evidence" value="ECO:0007669"/>
    <property type="project" value="TreeGrafter"/>
</dbReference>
<organism evidence="5 6">
    <name type="scientific">Desulfatibacillum alkenivorans DSM 16219</name>
    <dbReference type="NCBI Taxonomy" id="1121393"/>
    <lineage>
        <taxon>Bacteria</taxon>
        <taxon>Pseudomonadati</taxon>
        <taxon>Thermodesulfobacteriota</taxon>
        <taxon>Desulfobacteria</taxon>
        <taxon>Desulfobacterales</taxon>
        <taxon>Desulfatibacillaceae</taxon>
        <taxon>Desulfatibacillum</taxon>
    </lineage>
</organism>
<reference evidence="6" key="1">
    <citation type="submission" date="2016-11" db="EMBL/GenBank/DDBJ databases">
        <authorList>
            <person name="Varghese N."/>
            <person name="Submissions S."/>
        </authorList>
    </citation>
    <scope>NUCLEOTIDE SEQUENCE [LARGE SCALE GENOMIC DNA]</scope>
    <source>
        <strain evidence="6">DSM 16219</strain>
    </source>
</reference>
<evidence type="ECO:0000256" key="2">
    <source>
        <dbReference type="ARBA" id="ARBA00023002"/>
    </source>
</evidence>
<dbReference type="GO" id="GO:1990362">
    <property type="term" value="F:butanol dehydrogenase (NAD+) activity"/>
    <property type="evidence" value="ECO:0007669"/>
    <property type="project" value="InterPro"/>
</dbReference>
<dbReference type="EMBL" id="FQZU01000029">
    <property type="protein sequence ID" value="SHK62784.1"/>
    <property type="molecule type" value="Genomic_DNA"/>
</dbReference>
<dbReference type="Gene3D" id="3.40.50.1970">
    <property type="match status" value="1"/>
</dbReference>
<dbReference type="Pfam" id="PF00465">
    <property type="entry name" value="Fe-ADH"/>
    <property type="match status" value="1"/>
</dbReference>
<comment type="similarity">
    <text evidence="1">Belongs to the iron-containing alcohol dehydrogenase family.</text>
</comment>
<evidence type="ECO:0000313" key="6">
    <source>
        <dbReference type="Proteomes" id="UP000183994"/>
    </source>
</evidence>
<dbReference type="PANTHER" id="PTHR43633:SF1">
    <property type="entry name" value="ALCOHOL DEHYDROGENASE YQHD"/>
    <property type="match status" value="1"/>
</dbReference>
<accession>A0A1M6U0X4</accession>
<dbReference type="GO" id="GO:0046872">
    <property type="term" value="F:metal ion binding"/>
    <property type="evidence" value="ECO:0007669"/>
    <property type="project" value="InterPro"/>
</dbReference>
<dbReference type="OrthoDB" id="9778433at2"/>
<dbReference type="STRING" id="1121393.SAMN02745216_03781"/>
<evidence type="ECO:0000259" key="4">
    <source>
        <dbReference type="Pfam" id="PF25137"/>
    </source>
</evidence>
<dbReference type="Gene3D" id="1.20.1090.10">
    <property type="entry name" value="Dehydroquinate synthase-like - alpha domain"/>
    <property type="match status" value="1"/>
</dbReference>
<dbReference type="AlphaFoldDB" id="A0A1M6U0X4"/>
<protein>
    <submittedName>
        <fullName evidence="5">NADP-dependent alcohol dehydrogenase</fullName>
    </submittedName>
</protein>
<sequence length="385" mass="42684">MRNFDYHNPTKVVFGKGTISRLKNLVPPRGKIMLVTGGESIRKNGVHDQVMDALKKREVVEFSGISPNPEYDVLMQAVDMVKKEEPSFLLAVGGGSIMDGTKFIAAASKYTAGDPWEICSKLAKVTDALPLGVVVTLPATGSETNNIGVVSRKTEEKKIVFHADKLFPKFAVMDPEVTFSLPDKQVRNGVVDAFIHVLEQYLTYPVQAPLQDRQAEAVLLTLLEVGPKTLAQKQDYNARAGFMWCANQALNGLLKCGVPTDFATHRIGHELTVHYGLAHGEAIAVVLCWLLRHQRQNKQEKLLQYARRIWMIEDKDEELAVNRAIAETECFFNEMGMPTRLTDYDIDPAEAAETVRKGLERDQAKLGERGLIGPVEAADIVRASV</sequence>
<dbReference type="CDD" id="cd08187">
    <property type="entry name" value="BDH"/>
    <property type="match status" value="1"/>
</dbReference>
<feature type="domain" description="Fe-containing alcohol dehydrogenase-like C-terminal" evidence="4">
    <location>
        <begin position="189"/>
        <end position="360"/>
    </location>
</feature>
<feature type="domain" description="Alcohol dehydrogenase iron-type/glycerol dehydrogenase GldA" evidence="3">
    <location>
        <begin position="9"/>
        <end position="175"/>
    </location>
</feature>
<dbReference type="RefSeq" id="WP_073477824.1">
    <property type="nucleotide sequence ID" value="NZ_FQZU01000029.1"/>
</dbReference>
<dbReference type="FunFam" id="3.40.50.1970:FF:000003">
    <property type="entry name" value="Alcohol dehydrogenase, iron-containing"/>
    <property type="match status" value="1"/>
</dbReference>